<name>A0A518K8H4_9BACT</name>
<accession>A0A518K8H4</accession>
<dbReference type="Proteomes" id="UP000316426">
    <property type="component" value="Chromosome"/>
</dbReference>
<evidence type="ECO:0000313" key="2">
    <source>
        <dbReference type="Proteomes" id="UP000316426"/>
    </source>
</evidence>
<evidence type="ECO:0008006" key="3">
    <source>
        <dbReference type="Google" id="ProtNLM"/>
    </source>
</evidence>
<protein>
    <recommendedName>
        <fullName evidence="3">Transposase DDE domain-containing protein</fullName>
    </recommendedName>
</protein>
<dbReference type="AlphaFoldDB" id="A0A518K8H4"/>
<gene>
    <name evidence="1" type="ORF">Spa11_23000</name>
</gene>
<organism evidence="1 2">
    <name type="scientific">Botrimarina mediterranea</name>
    <dbReference type="NCBI Taxonomy" id="2528022"/>
    <lineage>
        <taxon>Bacteria</taxon>
        <taxon>Pseudomonadati</taxon>
        <taxon>Planctomycetota</taxon>
        <taxon>Planctomycetia</taxon>
        <taxon>Pirellulales</taxon>
        <taxon>Lacipirellulaceae</taxon>
        <taxon>Botrimarina</taxon>
    </lineage>
</organism>
<sequence>MELDLGSVKTTMRMEVLRCKTPELVRKEIWTHVLAYNLIRTIMAKAANRHDLLPRSLSFKGAMQTLEAFQPLIACCTRLRELAYEQLLACIATHTVGDRPGRFEPRQVKRRPKRYQWMGRRRLGNERWGRGCHQYGATCVTIRRSPLETLASRCRNSRSDFSGSVCAVGRSTSKTIKHSRLSA</sequence>
<reference evidence="1 2" key="1">
    <citation type="submission" date="2019-02" db="EMBL/GenBank/DDBJ databases">
        <title>Deep-cultivation of Planctomycetes and their phenomic and genomic characterization uncovers novel biology.</title>
        <authorList>
            <person name="Wiegand S."/>
            <person name="Jogler M."/>
            <person name="Boedeker C."/>
            <person name="Pinto D."/>
            <person name="Vollmers J."/>
            <person name="Rivas-Marin E."/>
            <person name="Kohn T."/>
            <person name="Peeters S.H."/>
            <person name="Heuer A."/>
            <person name="Rast P."/>
            <person name="Oberbeckmann S."/>
            <person name="Bunk B."/>
            <person name="Jeske O."/>
            <person name="Meyerdierks A."/>
            <person name="Storesund J.E."/>
            <person name="Kallscheuer N."/>
            <person name="Luecker S."/>
            <person name="Lage O.M."/>
            <person name="Pohl T."/>
            <person name="Merkel B.J."/>
            <person name="Hornburger P."/>
            <person name="Mueller R.-W."/>
            <person name="Bruemmer F."/>
            <person name="Labrenz M."/>
            <person name="Spormann A.M."/>
            <person name="Op den Camp H."/>
            <person name="Overmann J."/>
            <person name="Amann R."/>
            <person name="Jetten M.S.M."/>
            <person name="Mascher T."/>
            <person name="Medema M.H."/>
            <person name="Devos D.P."/>
            <person name="Kaster A.-K."/>
            <person name="Ovreas L."/>
            <person name="Rohde M."/>
            <person name="Galperin M.Y."/>
            <person name="Jogler C."/>
        </authorList>
    </citation>
    <scope>NUCLEOTIDE SEQUENCE [LARGE SCALE GENOMIC DNA]</scope>
    <source>
        <strain evidence="1 2">Spa11</strain>
    </source>
</reference>
<dbReference type="KEGG" id="bmei:Spa11_23000"/>
<keyword evidence="2" id="KW-1185">Reference proteome</keyword>
<evidence type="ECO:0000313" key="1">
    <source>
        <dbReference type="EMBL" id="QDV74101.1"/>
    </source>
</evidence>
<proteinExistence type="predicted"/>
<dbReference type="EMBL" id="CP036349">
    <property type="protein sequence ID" value="QDV74101.1"/>
    <property type="molecule type" value="Genomic_DNA"/>
</dbReference>